<evidence type="ECO:0000313" key="1">
    <source>
        <dbReference type="EMBL" id="SVE22011.1"/>
    </source>
</evidence>
<organism evidence="1">
    <name type="scientific">marine metagenome</name>
    <dbReference type="NCBI Taxonomy" id="408172"/>
    <lineage>
        <taxon>unclassified sequences</taxon>
        <taxon>metagenomes</taxon>
        <taxon>ecological metagenomes</taxon>
    </lineage>
</organism>
<sequence>MVPFLIKDPQSKPSENLQQIIGTLTNTDLHLVKEDGRIFVSKQVRLNSGWDA</sequence>
<gene>
    <name evidence="1" type="ORF">METZ01_LOCUS474865</name>
</gene>
<protein>
    <submittedName>
        <fullName evidence="1">Uncharacterized protein</fullName>
    </submittedName>
</protein>
<proteinExistence type="predicted"/>
<name>A0A383BQ78_9ZZZZ</name>
<reference evidence="1" key="1">
    <citation type="submission" date="2018-05" db="EMBL/GenBank/DDBJ databases">
        <authorList>
            <person name="Lanie J.A."/>
            <person name="Ng W.-L."/>
            <person name="Kazmierczak K.M."/>
            <person name="Andrzejewski T.M."/>
            <person name="Davidsen T.M."/>
            <person name="Wayne K.J."/>
            <person name="Tettelin H."/>
            <person name="Glass J.I."/>
            <person name="Rusch D."/>
            <person name="Podicherti R."/>
            <person name="Tsui H.-C.T."/>
            <person name="Winkler M.E."/>
        </authorList>
    </citation>
    <scope>NUCLEOTIDE SEQUENCE</scope>
</reference>
<dbReference type="EMBL" id="UINC01202285">
    <property type="protein sequence ID" value="SVE22011.1"/>
    <property type="molecule type" value="Genomic_DNA"/>
</dbReference>
<accession>A0A383BQ78</accession>
<dbReference type="AlphaFoldDB" id="A0A383BQ78"/>